<dbReference type="EMBL" id="CP001941">
    <property type="protein sequence ID" value="ADD08356.1"/>
    <property type="molecule type" value="Genomic_DNA"/>
</dbReference>
<dbReference type="OrthoDB" id="30924at2157"/>
<dbReference type="GeneID" id="8827490"/>
<evidence type="ECO:0000259" key="1">
    <source>
        <dbReference type="Pfam" id="PF21476"/>
    </source>
</evidence>
<dbReference type="Pfam" id="PF23470">
    <property type="entry name" value="Zn_ribbon_PF0610"/>
    <property type="match status" value="1"/>
</dbReference>
<feature type="domain" description="PF0610-like rubredoxin-like zinc beta-ribbon C-terminal" evidence="2">
    <location>
        <begin position="57"/>
        <end position="92"/>
    </location>
</feature>
<evidence type="ECO:0000313" key="3">
    <source>
        <dbReference type="EMBL" id="ADD08356.1"/>
    </source>
</evidence>
<evidence type="ECO:0000259" key="2">
    <source>
        <dbReference type="Pfam" id="PF23470"/>
    </source>
</evidence>
<gene>
    <name evidence="3" type="ordered locus">Aboo_0545</name>
</gene>
<protein>
    <recommendedName>
        <fullName evidence="5">Transcriptional regulator</fullName>
    </recommendedName>
</protein>
<accession>B5IA09</accession>
<feature type="domain" description="PF0610-like winged HTH N-terminal" evidence="1">
    <location>
        <begin position="7"/>
        <end position="53"/>
    </location>
</feature>
<reference evidence="3" key="1">
    <citation type="submission" date="2010-02" db="EMBL/GenBank/DDBJ databases">
        <title>Complete sequence of Aciduliprofundum boonei T469.</title>
        <authorList>
            <consortium name="US DOE Joint Genome Institute"/>
            <person name="Lucas S."/>
            <person name="Copeland A."/>
            <person name="Lapidus A."/>
            <person name="Cheng J.-F."/>
            <person name="Bruce D."/>
            <person name="Goodwin L."/>
            <person name="Pitluck S."/>
            <person name="Saunders E."/>
            <person name="Detter J.C."/>
            <person name="Han C."/>
            <person name="Tapia R."/>
            <person name="Land M."/>
            <person name="Hauser L."/>
            <person name="Kyrpides N."/>
            <person name="Mikhailova N."/>
            <person name="Flores G."/>
            <person name="Reysenbach A.-L."/>
            <person name="Woyke T."/>
        </authorList>
    </citation>
    <scope>NUCLEOTIDE SEQUENCE</scope>
    <source>
        <strain evidence="3">T469</strain>
    </source>
</reference>
<dbReference type="STRING" id="439481.Aboo_0545"/>
<dbReference type="eggNOG" id="arCOG04479">
    <property type="taxonomic scope" value="Archaea"/>
</dbReference>
<dbReference type="PANTHER" id="PTHR40663">
    <property type="match status" value="1"/>
</dbReference>
<dbReference type="Pfam" id="PF21476">
    <property type="entry name" value="PF0610-like_N"/>
    <property type="match status" value="1"/>
</dbReference>
<dbReference type="Proteomes" id="UP000001400">
    <property type="component" value="Chromosome"/>
</dbReference>
<dbReference type="AlphaFoldDB" id="B5IA09"/>
<name>B5IA09_ACIB4</name>
<proteinExistence type="predicted"/>
<dbReference type="KEGG" id="abi:Aboo_0545"/>
<dbReference type="SUPFAM" id="SSF46785">
    <property type="entry name" value="Winged helix' DNA-binding domain"/>
    <property type="match status" value="1"/>
</dbReference>
<dbReference type="InterPro" id="IPR038767">
    <property type="entry name" value="PF0610-like"/>
</dbReference>
<evidence type="ECO:0008006" key="5">
    <source>
        <dbReference type="Google" id="ProtNLM"/>
    </source>
</evidence>
<dbReference type="RefSeq" id="WP_008082646.1">
    <property type="nucleotide sequence ID" value="NC_013926.1"/>
</dbReference>
<keyword evidence="4" id="KW-1185">Reference proteome</keyword>
<dbReference type="InterPro" id="IPR036390">
    <property type="entry name" value="WH_DNA-bd_sf"/>
</dbReference>
<dbReference type="HOGENOM" id="CLU_162441_0_0_2"/>
<organism evidence="3 4">
    <name type="scientific">Aciduliprofundum boonei (strain DSM 19572 / T469)</name>
    <dbReference type="NCBI Taxonomy" id="439481"/>
    <lineage>
        <taxon>Archaea</taxon>
        <taxon>Methanobacteriati</taxon>
        <taxon>Thermoplasmatota</taxon>
        <taxon>DHVE2 group</taxon>
        <taxon>Candidatus Aciduliprofundum</taxon>
    </lineage>
</organism>
<evidence type="ECO:0000313" key="4">
    <source>
        <dbReference type="Proteomes" id="UP000001400"/>
    </source>
</evidence>
<dbReference type="InterPro" id="IPR049159">
    <property type="entry name" value="PF0610-like_wHTH_N"/>
</dbReference>
<sequence>MSEEWKTRRERIAEIIEDNALSPSEIAKIMEISVRDVLEDLKHIANSQKYGKLVVMPARCKKCGYQFRAGIKFPKKCPKCHSTWIEEPKFKILKY</sequence>
<dbReference type="InterPro" id="IPR057022">
    <property type="entry name" value="PF0610-like_Zn_ribbon_C"/>
</dbReference>
<dbReference type="PANTHER" id="PTHR40663:SF2">
    <property type="entry name" value="TRANSCRIPTIONAL REGULATOR"/>
    <property type="match status" value="1"/>
</dbReference>